<dbReference type="EMBL" id="LGRX02004059">
    <property type="protein sequence ID" value="KAK3281053.1"/>
    <property type="molecule type" value="Genomic_DNA"/>
</dbReference>
<feature type="compositionally biased region" description="Low complexity" evidence="1">
    <location>
        <begin position="213"/>
        <end position="224"/>
    </location>
</feature>
<accession>A0AAE0GN20</accession>
<evidence type="ECO:0000313" key="3">
    <source>
        <dbReference type="Proteomes" id="UP001190700"/>
    </source>
</evidence>
<gene>
    <name evidence="2" type="ORF">CYMTET_11141</name>
</gene>
<feature type="region of interest" description="Disordered" evidence="1">
    <location>
        <begin position="177"/>
        <end position="240"/>
    </location>
</feature>
<dbReference type="AlphaFoldDB" id="A0AAE0GN20"/>
<evidence type="ECO:0000256" key="1">
    <source>
        <dbReference type="SAM" id="MobiDB-lite"/>
    </source>
</evidence>
<name>A0AAE0GN20_9CHLO</name>
<reference evidence="2 3" key="1">
    <citation type="journal article" date="2015" name="Genome Biol. Evol.">
        <title>Comparative Genomics of a Bacterivorous Green Alga Reveals Evolutionary Causalities and Consequences of Phago-Mixotrophic Mode of Nutrition.</title>
        <authorList>
            <person name="Burns J.A."/>
            <person name="Paasch A."/>
            <person name="Narechania A."/>
            <person name="Kim E."/>
        </authorList>
    </citation>
    <scope>NUCLEOTIDE SEQUENCE [LARGE SCALE GENOMIC DNA]</scope>
    <source>
        <strain evidence="2 3">PLY_AMNH</strain>
    </source>
</reference>
<comment type="caution">
    <text evidence="2">The sequence shown here is derived from an EMBL/GenBank/DDBJ whole genome shotgun (WGS) entry which is preliminary data.</text>
</comment>
<keyword evidence="3" id="KW-1185">Reference proteome</keyword>
<feature type="compositionally biased region" description="Pro residues" evidence="1">
    <location>
        <begin position="225"/>
        <end position="239"/>
    </location>
</feature>
<dbReference type="Proteomes" id="UP001190700">
    <property type="component" value="Unassembled WGS sequence"/>
</dbReference>
<organism evidence="2 3">
    <name type="scientific">Cymbomonas tetramitiformis</name>
    <dbReference type="NCBI Taxonomy" id="36881"/>
    <lineage>
        <taxon>Eukaryota</taxon>
        <taxon>Viridiplantae</taxon>
        <taxon>Chlorophyta</taxon>
        <taxon>Pyramimonadophyceae</taxon>
        <taxon>Pyramimonadales</taxon>
        <taxon>Pyramimonadaceae</taxon>
        <taxon>Cymbomonas</taxon>
    </lineage>
</organism>
<evidence type="ECO:0000313" key="2">
    <source>
        <dbReference type="EMBL" id="KAK3281053.1"/>
    </source>
</evidence>
<feature type="compositionally biased region" description="Pro residues" evidence="1">
    <location>
        <begin position="184"/>
        <end position="194"/>
    </location>
</feature>
<proteinExistence type="predicted"/>
<feature type="compositionally biased region" description="Polar residues" evidence="1">
    <location>
        <begin position="200"/>
        <end position="210"/>
    </location>
</feature>
<sequence>MQVYLLDARHGAVDGYLSNTNIGVQWSGLHVDGTSVTLEWSSLPLGRWVHLHVTAAFPFSDDLNVMSKASDGDAINAVGCLCGRLAEVYLWSEAAALDSADVLLISQGFNYLNPGPGLLAYYTLEEGPSFEYAQDITHAQSDAFVVNGAEWVLDAPLNSGWQTAMRESSLATTIPLTTPFTITTPPPPPFLPPPRPRHGNSPSSTPSTLHATAVTSPVSAMPSPVTAPPPKPPSPPAPPSSHYSVAFDGIDDALTLAVPLRTYSLSLWLYLYTNQTNHMQYLLDGLPPAGDEIVPGVTDPYFHRTGAGEVWRWMYVDGSRKLMVRWEYLTEEQWIHVHLEALEPLANNMTLMGHLDPVTRQPSDCCCVRGMVTEVYLWGGTLALAEVQRIAGGYNNLYVSSAPLAAWYQLEEGEGVEVMDLPVRVEDEGGGFWRRGLVGQLLNGAHWVGEMGPLAGAPSAAAAAACTIELLPALSAPARPPPSVATMWLCLQPAEVSQLPSWTYCCCLRDDAI</sequence>
<protein>
    <submittedName>
        <fullName evidence="2">Uncharacterized protein</fullName>
    </submittedName>
</protein>